<protein>
    <submittedName>
        <fullName evidence="4">Uncharacterized protein</fullName>
    </submittedName>
</protein>
<feature type="transmembrane region" description="Helical" evidence="3">
    <location>
        <begin position="588"/>
        <end position="610"/>
    </location>
</feature>
<feature type="transmembrane region" description="Helical" evidence="3">
    <location>
        <begin position="814"/>
        <end position="835"/>
    </location>
</feature>
<comment type="caution">
    <text evidence="4">The sequence shown here is derived from an EMBL/GenBank/DDBJ whole genome shotgun (WGS) entry which is preliminary data.</text>
</comment>
<feature type="coiled-coil region" evidence="1">
    <location>
        <begin position="902"/>
        <end position="936"/>
    </location>
</feature>
<dbReference type="Gene3D" id="1.25.40.20">
    <property type="entry name" value="Ankyrin repeat-containing domain"/>
    <property type="match status" value="1"/>
</dbReference>
<name>A0ABP0HPI0_9DINO</name>
<keyword evidence="5" id="KW-1185">Reference proteome</keyword>
<feature type="transmembrane region" description="Helical" evidence="3">
    <location>
        <begin position="522"/>
        <end position="542"/>
    </location>
</feature>
<feature type="transmembrane region" description="Helical" evidence="3">
    <location>
        <begin position="622"/>
        <end position="650"/>
    </location>
</feature>
<evidence type="ECO:0000256" key="1">
    <source>
        <dbReference type="SAM" id="Coils"/>
    </source>
</evidence>
<keyword evidence="3" id="KW-0812">Transmembrane</keyword>
<keyword evidence="1" id="KW-0175">Coiled coil</keyword>
<sequence length="950" mass="106717">MAAPDPEWSPYAGATHHDLSQPLLDGQESDSFGVLGEWQQKGLQHLGWPRSSPTSCDCELQNRADSKFPCTKIPYFQTQKNQLRGSPVLELIEEACGATNVSDILDPVAPPEGDTLAADLWEAVYEPFDNTSDNTIKEKTKVKIKIHAVHLAASLGSIEVLEWLQNHCSPDVLCYRSIIETTKVWEENGRIKRESARNMHYSPLLAALYMSQIETAIWILEQVPATASLVNADGMSPLHMIAWTALPSVAAELRNAALERVAHTVVDKKANLLQKVSHLPGDHPFAKQVRCKTPLQIAVGIESSFPKELLHLLTQSYHFPTQSQLFVEVNTIAKENPYAAVQLLGKVKELAPNQVEEGLRAELRTYEQDLSHPDRHIEMFVETLRMSPIAAAKLLDLLMGEPRVTKPQRYNLPLYTVLPNRELICTYQPPEGSNDLPVWEEIEPGVAPEWHKEFRRELPNDALLHTHVYEVKVKVLYFSDILKLKVASILSMVWNSWDNMKVFAQIPIKAVVLGLWNRHAHVWYFCMLWATVLLAAIIAVGLQLACPFGCDADLLIGSIIVANILFEGANLVYGFAFCRCAEIPKMTYVYNFAIFTMVNWLALIVLVLAMTKYPVNTPEAKVLAAVNLLLRCFWMILEVRVFPVVGPLIIAVLQSFAPMIGMFAFMGMMFFTFALTFLIMKDDERSIPYVLLNLYQALLLTDGNGAQAISGMDIGHEQSLDIGVEMYTGGGNQWLLQATTICMLFATSSFSLVLLNLTIGMYTKFYEEKEQLAKLAFQQCRARASVILMLRPTLPSSLLAFMGRAGFSPSKARWACGLAALPFFILSLVLVFWHSNPIPEATFFSISLAGFFLSVALLVLQASLLIDISDLDHRHRYLWVSYRSDYSDHFEMNQDLELSALKSELCGEVSRQRDEIARLSKELRNIEVHLKKANEMLRLTIGTESRCSPQ</sequence>
<feature type="transmembrane region" description="Helical" evidence="3">
    <location>
        <begin position="656"/>
        <end position="679"/>
    </location>
</feature>
<keyword evidence="3" id="KW-1133">Transmembrane helix</keyword>
<dbReference type="InterPro" id="IPR036770">
    <property type="entry name" value="Ankyrin_rpt-contain_sf"/>
</dbReference>
<keyword evidence="3" id="KW-0472">Membrane</keyword>
<gene>
    <name evidence="4" type="ORF">SCF082_LOCUS2395</name>
</gene>
<reference evidence="4 5" key="1">
    <citation type="submission" date="2024-02" db="EMBL/GenBank/DDBJ databases">
        <authorList>
            <person name="Chen Y."/>
            <person name="Shah S."/>
            <person name="Dougan E. K."/>
            <person name="Thang M."/>
            <person name="Chan C."/>
        </authorList>
    </citation>
    <scope>NUCLEOTIDE SEQUENCE [LARGE SCALE GENOMIC DNA]</scope>
</reference>
<dbReference type="SUPFAM" id="SSF48403">
    <property type="entry name" value="Ankyrin repeat"/>
    <property type="match status" value="1"/>
</dbReference>
<feature type="transmembrane region" description="Helical" evidence="3">
    <location>
        <begin position="554"/>
        <end position="576"/>
    </location>
</feature>
<feature type="transmembrane region" description="Helical" evidence="3">
    <location>
        <begin position="741"/>
        <end position="762"/>
    </location>
</feature>
<dbReference type="Proteomes" id="UP001642464">
    <property type="component" value="Unassembled WGS sequence"/>
</dbReference>
<accession>A0ABP0HPI0</accession>
<feature type="region of interest" description="Disordered" evidence="2">
    <location>
        <begin position="1"/>
        <end position="28"/>
    </location>
</feature>
<evidence type="ECO:0000313" key="4">
    <source>
        <dbReference type="EMBL" id="CAK8990815.1"/>
    </source>
</evidence>
<evidence type="ECO:0000256" key="2">
    <source>
        <dbReference type="SAM" id="MobiDB-lite"/>
    </source>
</evidence>
<feature type="transmembrane region" description="Helical" evidence="3">
    <location>
        <begin position="841"/>
        <end position="866"/>
    </location>
</feature>
<proteinExistence type="predicted"/>
<organism evidence="4 5">
    <name type="scientific">Durusdinium trenchii</name>
    <dbReference type="NCBI Taxonomy" id="1381693"/>
    <lineage>
        <taxon>Eukaryota</taxon>
        <taxon>Sar</taxon>
        <taxon>Alveolata</taxon>
        <taxon>Dinophyceae</taxon>
        <taxon>Suessiales</taxon>
        <taxon>Symbiodiniaceae</taxon>
        <taxon>Durusdinium</taxon>
    </lineage>
</organism>
<evidence type="ECO:0000313" key="5">
    <source>
        <dbReference type="Proteomes" id="UP001642464"/>
    </source>
</evidence>
<dbReference type="EMBL" id="CAXAMM010001159">
    <property type="protein sequence ID" value="CAK8990815.1"/>
    <property type="molecule type" value="Genomic_DNA"/>
</dbReference>
<evidence type="ECO:0000256" key="3">
    <source>
        <dbReference type="SAM" id="Phobius"/>
    </source>
</evidence>